<comment type="caution">
    <text evidence="10">The sequence shown here is derived from an EMBL/GenBank/DDBJ whole genome shotgun (WGS) entry which is preliminary data.</text>
</comment>
<organism evidence="10 11">
    <name type="scientific">Sphaerisporangium flaviroseum</name>
    <dbReference type="NCBI Taxonomy" id="509199"/>
    <lineage>
        <taxon>Bacteria</taxon>
        <taxon>Bacillati</taxon>
        <taxon>Actinomycetota</taxon>
        <taxon>Actinomycetes</taxon>
        <taxon>Streptosporangiales</taxon>
        <taxon>Streptosporangiaceae</taxon>
        <taxon>Sphaerisporangium</taxon>
    </lineage>
</organism>
<evidence type="ECO:0000259" key="9">
    <source>
        <dbReference type="PROSITE" id="PS50928"/>
    </source>
</evidence>
<keyword evidence="11" id="KW-1185">Reference proteome</keyword>
<evidence type="ECO:0000256" key="5">
    <source>
        <dbReference type="ARBA" id="ARBA00022970"/>
    </source>
</evidence>
<evidence type="ECO:0000256" key="6">
    <source>
        <dbReference type="ARBA" id="ARBA00022989"/>
    </source>
</evidence>
<dbReference type="Pfam" id="PF00528">
    <property type="entry name" value="BPD_transp_1"/>
    <property type="match status" value="1"/>
</dbReference>
<keyword evidence="3" id="KW-1003">Cell membrane</keyword>
<keyword evidence="5" id="KW-0029">Amino-acid transport</keyword>
<evidence type="ECO:0000256" key="1">
    <source>
        <dbReference type="ARBA" id="ARBA00004651"/>
    </source>
</evidence>
<feature type="transmembrane region" description="Helical" evidence="8">
    <location>
        <begin position="141"/>
        <end position="160"/>
    </location>
</feature>
<sequence>MINPVPAAEPARVHRRPRWGSRVLAAAILFFLLFLGQSVVSNPNVDYHVVVQYLFNIEIMRGLLVTLVLAVLAQLVGVALGAVLAVMRMSDNSVLRSMAGAYIWFFRGTPILVQLLFWYNLSLWFPTISFGVPWGPTFVEVTTTAVMTSFVSAALGLALNEAAYMAEIVRAGILSIDRGQTEAALAMGLTPRRTMTRIVLPQAMRVVIPPTGNEFISMLKTTSLVQVIAGDDLLTKSLNFAHINSQTIEFLIVASVWYLLLTSVATYGQHHLEAYYSRGSSHNGGGPPGPTLRARLRGNLFSLRRAERGAA</sequence>
<protein>
    <submittedName>
        <fullName evidence="10">Amino acid ABC transporter permease</fullName>
    </submittedName>
</protein>
<dbReference type="PANTHER" id="PTHR30614">
    <property type="entry name" value="MEMBRANE COMPONENT OF AMINO ACID ABC TRANSPORTER"/>
    <property type="match status" value="1"/>
</dbReference>
<comment type="subcellular location">
    <subcellularLocation>
        <location evidence="1 8">Cell membrane</location>
        <topology evidence="1 8">Multi-pass membrane protein</topology>
    </subcellularLocation>
</comment>
<feature type="transmembrane region" description="Helical" evidence="8">
    <location>
        <begin position="99"/>
        <end position="121"/>
    </location>
</feature>
<evidence type="ECO:0000313" key="11">
    <source>
        <dbReference type="Proteomes" id="UP001500888"/>
    </source>
</evidence>
<dbReference type="InterPro" id="IPR035906">
    <property type="entry name" value="MetI-like_sf"/>
</dbReference>
<evidence type="ECO:0000256" key="8">
    <source>
        <dbReference type="RuleBase" id="RU363032"/>
    </source>
</evidence>
<dbReference type="SUPFAM" id="SSF161098">
    <property type="entry name" value="MetI-like"/>
    <property type="match status" value="1"/>
</dbReference>
<feature type="transmembrane region" description="Helical" evidence="8">
    <location>
        <begin position="62"/>
        <end position="87"/>
    </location>
</feature>
<dbReference type="EMBL" id="BAAAZR010000006">
    <property type="protein sequence ID" value="GAA3808668.1"/>
    <property type="molecule type" value="Genomic_DNA"/>
</dbReference>
<proteinExistence type="inferred from homology"/>
<dbReference type="RefSeq" id="WP_344939489.1">
    <property type="nucleotide sequence ID" value="NZ_BAAAZR010000006.1"/>
</dbReference>
<dbReference type="PANTHER" id="PTHR30614:SF0">
    <property type="entry name" value="L-CYSTINE TRANSPORT SYSTEM PERMEASE PROTEIN TCYL"/>
    <property type="match status" value="1"/>
</dbReference>
<keyword evidence="6 8" id="KW-1133">Transmembrane helix</keyword>
<keyword evidence="2 8" id="KW-0813">Transport</keyword>
<keyword evidence="7 8" id="KW-0472">Membrane</keyword>
<evidence type="ECO:0000256" key="7">
    <source>
        <dbReference type="ARBA" id="ARBA00023136"/>
    </source>
</evidence>
<dbReference type="Gene3D" id="1.10.3720.10">
    <property type="entry name" value="MetI-like"/>
    <property type="match status" value="1"/>
</dbReference>
<gene>
    <name evidence="10" type="ORF">GCM10022226_31020</name>
</gene>
<evidence type="ECO:0000256" key="4">
    <source>
        <dbReference type="ARBA" id="ARBA00022692"/>
    </source>
</evidence>
<evidence type="ECO:0000313" key="10">
    <source>
        <dbReference type="EMBL" id="GAA3808668.1"/>
    </source>
</evidence>
<dbReference type="InterPro" id="IPR000515">
    <property type="entry name" value="MetI-like"/>
</dbReference>
<evidence type="ECO:0000256" key="2">
    <source>
        <dbReference type="ARBA" id="ARBA00022448"/>
    </source>
</evidence>
<dbReference type="InterPro" id="IPR043429">
    <property type="entry name" value="ArtM/GltK/GlnP/TcyL/YhdX-like"/>
</dbReference>
<reference evidence="11" key="1">
    <citation type="journal article" date="2019" name="Int. J. Syst. Evol. Microbiol.">
        <title>The Global Catalogue of Microorganisms (GCM) 10K type strain sequencing project: providing services to taxonomists for standard genome sequencing and annotation.</title>
        <authorList>
            <consortium name="The Broad Institute Genomics Platform"/>
            <consortium name="The Broad Institute Genome Sequencing Center for Infectious Disease"/>
            <person name="Wu L."/>
            <person name="Ma J."/>
        </authorList>
    </citation>
    <scope>NUCLEOTIDE SEQUENCE [LARGE SCALE GENOMIC DNA]</scope>
    <source>
        <strain evidence="11">JCM 16908</strain>
    </source>
</reference>
<dbReference type="PROSITE" id="PS50928">
    <property type="entry name" value="ABC_TM1"/>
    <property type="match status" value="1"/>
</dbReference>
<dbReference type="NCBIfam" id="TIGR01726">
    <property type="entry name" value="HEQRo_perm_3TM"/>
    <property type="match status" value="1"/>
</dbReference>
<evidence type="ECO:0000256" key="3">
    <source>
        <dbReference type="ARBA" id="ARBA00022475"/>
    </source>
</evidence>
<keyword evidence="4 8" id="KW-0812">Transmembrane</keyword>
<dbReference type="CDD" id="cd06261">
    <property type="entry name" value="TM_PBP2"/>
    <property type="match status" value="1"/>
</dbReference>
<dbReference type="InterPro" id="IPR010065">
    <property type="entry name" value="AA_ABC_transptr_permease_3TM"/>
</dbReference>
<dbReference type="Proteomes" id="UP001500888">
    <property type="component" value="Unassembled WGS sequence"/>
</dbReference>
<accession>A0ABP7I070</accession>
<feature type="domain" description="ABC transmembrane type-1" evidence="9">
    <location>
        <begin position="63"/>
        <end position="269"/>
    </location>
</feature>
<name>A0ABP7I070_9ACTN</name>
<comment type="similarity">
    <text evidence="8">Belongs to the binding-protein-dependent transport system permease family.</text>
</comment>